<keyword evidence="1" id="KW-0472">Membrane</keyword>
<keyword evidence="3" id="KW-1185">Reference proteome</keyword>
<comment type="caution">
    <text evidence="2">The sequence shown here is derived from an EMBL/GenBank/DDBJ whole genome shotgun (WGS) entry which is preliminary data.</text>
</comment>
<accession>A0A9Q1H579</accession>
<dbReference type="Proteomes" id="UP001152320">
    <property type="component" value="Chromosome 11"/>
</dbReference>
<reference evidence="2" key="1">
    <citation type="submission" date="2021-10" db="EMBL/GenBank/DDBJ databases">
        <title>Tropical sea cucumber genome reveals ecological adaptation and Cuvierian tubules defense mechanism.</title>
        <authorList>
            <person name="Chen T."/>
        </authorList>
    </citation>
    <scope>NUCLEOTIDE SEQUENCE</scope>
    <source>
        <strain evidence="2">Nanhai2018</strain>
        <tissue evidence="2">Muscle</tissue>
    </source>
</reference>
<proteinExistence type="predicted"/>
<gene>
    <name evidence="2" type="ORF">HOLleu_22876</name>
</gene>
<keyword evidence="1" id="KW-0812">Transmembrane</keyword>
<name>A0A9Q1H579_HOLLE</name>
<evidence type="ECO:0000256" key="1">
    <source>
        <dbReference type="SAM" id="Phobius"/>
    </source>
</evidence>
<evidence type="ECO:0000313" key="2">
    <source>
        <dbReference type="EMBL" id="KAJ8032821.1"/>
    </source>
</evidence>
<feature type="transmembrane region" description="Helical" evidence="1">
    <location>
        <begin position="55"/>
        <end position="79"/>
    </location>
</feature>
<dbReference type="AlphaFoldDB" id="A0A9Q1H579"/>
<dbReference type="EMBL" id="JAIZAY010000011">
    <property type="protein sequence ID" value="KAJ8032821.1"/>
    <property type="molecule type" value="Genomic_DNA"/>
</dbReference>
<protein>
    <submittedName>
        <fullName evidence="2">Uncharacterized protein</fullName>
    </submittedName>
</protein>
<evidence type="ECO:0000313" key="3">
    <source>
        <dbReference type="Proteomes" id="UP001152320"/>
    </source>
</evidence>
<organism evidence="2 3">
    <name type="scientific">Holothuria leucospilota</name>
    <name type="common">Black long sea cucumber</name>
    <name type="synonym">Mertensiothuria leucospilota</name>
    <dbReference type="NCBI Taxonomy" id="206669"/>
    <lineage>
        <taxon>Eukaryota</taxon>
        <taxon>Metazoa</taxon>
        <taxon>Echinodermata</taxon>
        <taxon>Eleutherozoa</taxon>
        <taxon>Echinozoa</taxon>
        <taxon>Holothuroidea</taxon>
        <taxon>Aspidochirotacea</taxon>
        <taxon>Aspidochirotida</taxon>
        <taxon>Holothuriidae</taxon>
        <taxon>Holothuria</taxon>
    </lineage>
</organism>
<sequence length="155" mass="17666">MTIPRWMQAPFLIIIAIEGIEIPGIKADSTAKTNDEEMLITDSSTVGTSDHSVNVAVVVLSVVCALAVTGLIVVLLLYIRRGRTRTLPATDDLPEEDKYYEIKSWYEFISFRRSTRKSHHYARRIDKTWGGSVSLRPNDETTVKIEDEQLYETYR</sequence>
<keyword evidence="1" id="KW-1133">Transmembrane helix</keyword>